<name>A0AAD8LAJ6_TARER</name>
<evidence type="ECO:0000313" key="8">
    <source>
        <dbReference type="EMBL" id="KAK1438845.1"/>
    </source>
</evidence>
<feature type="transmembrane region" description="Helical" evidence="6">
    <location>
        <begin position="187"/>
        <end position="207"/>
    </location>
</feature>
<feature type="transmembrane region" description="Helical" evidence="6">
    <location>
        <begin position="284"/>
        <end position="304"/>
    </location>
</feature>
<evidence type="ECO:0000256" key="5">
    <source>
        <dbReference type="ARBA" id="ARBA00023136"/>
    </source>
</evidence>
<evidence type="ECO:0000256" key="3">
    <source>
        <dbReference type="ARBA" id="ARBA00022692"/>
    </source>
</evidence>
<feature type="transmembrane region" description="Helical" evidence="6">
    <location>
        <begin position="310"/>
        <end position="327"/>
    </location>
</feature>
<dbReference type="PANTHER" id="PTHR31218">
    <property type="entry name" value="WAT1-RELATED PROTEIN"/>
    <property type="match status" value="1"/>
</dbReference>
<keyword evidence="3 6" id="KW-0812">Transmembrane</keyword>
<comment type="similarity">
    <text evidence="2 6">Belongs to the drug/metabolite transporter (DMT) superfamily. Plant drug/metabolite exporter (P-DME) (TC 2.A.7.4) family.</text>
</comment>
<dbReference type="InterPro" id="IPR000620">
    <property type="entry name" value="EamA_dom"/>
</dbReference>
<organism evidence="8 9">
    <name type="scientific">Tagetes erecta</name>
    <name type="common">African marigold</name>
    <dbReference type="NCBI Taxonomy" id="13708"/>
    <lineage>
        <taxon>Eukaryota</taxon>
        <taxon>Viridiplantae</taxon>
        <taxon>Streptophyta</taxon>
        <taxon>Embryophyta</taxon>
        <taxon>Tracheophyta</taxon>
        <taxon>Spermatophyta</taxon>
        <taxon>Magnoliopsida</taxon>
        <taxon>eudicotyledons</taxon>
        <taxon>Gunneridae</taxon>
        <taxon>Pentapetalae</taxon>
        <taxon>asterids</taxon>
        <taxon>campanulids</taxon>
        <taxon>Asterales</taxon>
        <taxon>Asteraceae</taxon>
        <taxon>Asteroideae</taxon>
        <taxon>Heliantheae alliance</taxon>
        <taxon>Tageteae</taxon>
        <taxon>Tagetes</taxon>
    </lineage>
</organism>
<feature type="domain" description="EamA" evidence="7">
    <location>
        <begin position="17"/>
        <end position="157"/>
    </location>
</feature>
<dbReference type="InterPro" id="IPR037185">
    <property type="entry name" value="EmrE-like"/>
</dbReference>
<dbReference type="InterPro" id="IPR030184">
    <property type="entry name" value="WAT1-related"/>
</dbReference>
<feature type="domain" description="EamA" evidence="7">
    <location>
        <begin position="189"/>
        <end position="327"/>
    </location>
</feature>
<evidence type="ECO:0000256" key="4">
    <source>
        <dbReference type="ARBA" id="ARBA00022989"/>
    </source>
</evidence>
<comment type="subcellular location">
    <subcellularLocation>
        <location evidence="1 6">Membrane</location>
        <topology evidence="1 6">Multi-pass membrane protein</topology>
    </subcellularLocation>
</comment>
<protein>
    <recommendedName>
        <fullName evidence="6">WAT1-related protein</fullName>
    </recommendedName>
</protein>
<feature type="transmembrane region" description="Helical" evidence="6">
    <location>
        <begin position="140"/>
        <end position="160"/>
    </location>
</feature>
<feature type="transmembrane region" description="Helical" evidence="6">
    <location>
        <begin position="12"/>
        <end position="32"/>
    </location>
</feature>
<evidence type="ECO:0000259" key="7">
    <source>
        <dbReference type="Pfam" id="PF00892"/>
    </source>
</evidence>
<evidence type="ECO:0000256" key="2">
    <source>
        <dbReference type="ARBA" id="ARBA00007635"/>
    </source>
</evidence>
<evidence type="ECO:0000256" key="6">
    <source>
        <dbReference type="RuleBase" id="RU363077"/>
    </source>
</evidence>
<feature type="transmembrane region" description="Helical" evidence="6">
    <location>
        <begin position="219"/>
        <end position="240"/>
    </location>
</feature>
<dbReference type="GO" id="GO:0016020">
    <property type="term" value="C:membrane"/>
    <property type="evidence" value="ECO:0007669"/>
    <property type="project" value="UniProtKB-SubCell"/>
</dbReference>
<feature type="transmembrane region" description="Helical" evidence="6">
    <location>
        <begin position="79"/>
        <end position="102"/>
    </location>
</feature>
<dbReference type="Pfam" id="PF00892">
    <property type="entry name" value="EamA"/>
    <property type="match status" value="2"/>
</dbReference>
<keyword evidence="5 6" id="KW-0472">Membrane</keyword>
<keyword evidence="4 6" id="KW-1133">Transmembrane helix</keyword>
<dbReference type="Proteomes" id="UP001229421">
    <property type="component" value="Unassembled WGS sequence"/>
</dbReference>
<sequence>MRTTNAWSWMDELLPIVAMLMLACLDIALLTLVKAAMNDGMSSIVYVIYHNALGTFILLPFFLLHFLRNVDRPPLTFRILFRCFILGLIGICLFQVLWYVGVDYSSPTMASAILNLLPGITFLIAVFFRMEKIDVRNSRNVAKVLGTMIAVSGAMVFTFYQGPAILNTTTSSSDSPNYVFLSQPSKMIFGCLITFVSVIFACIWIVLQTATVIEHPDQQTIVFFFCFFGTIQCAALSPFIERNQSAWVLQDGIRVTAVILGAVHSCAFRNSVLTWCLGKKGPVFMAMFSPLSIVLAMIMGVTFLGDSLHLGSVIGAVIIAVGFYTVIWGQAKEKNKRVVVVGDDLEVSGLSDHSETAPLLGQNVSML</sequence>
<feature type="transmembrane region" description="Helical" evidence="6">
    <location>
        <begin position="44"/>
        <end position="67"/>
    </location>
</feature>
<comment type="caution">
    <text evidence="8">The sequence shown here is derived from an EMBL/GenBank/DDBJ whole genome shotgun (WGS) entry which is preliminary data.</text>
</comment>
<evidence type="ECO:0000256" key="1">
    <source>
        <dbReference type="ARBA" id="ARBA00004141"/>
    </source>
</evidence>
<dbReference type="AlphaFoldDB" id="A0AAD8LAJ6"/>
<feature type="transmembrane region" description="Helical" evidence="6">
    <location>
        <begin position="108"/>
        <end position="128"/>
    </location>
</feature>
<dbReference type="EMBL" id="JAUHHV010000001">
    <property type="protein sequence ID" value="KAK1438845.1"/>
    <property type="molecule type" value="Genomic_DNA"/>
</dbReference>
<dbReference type="GO" id="GO:0022857">
    <property type="term" value="F:transmembrane transporter activity"/>
    <property type="evidence" value="ECO:0007669"/>
    <property type="project" value="InterPro"/>
</dbReference>
<evidence type="ECO:0000313" key="9">
    <source>
        <dbReference type="Proteomes" id="UP001229421"/>
    </source>
</evidence>
<dbReference type="SUPFAM" id="SSF103481">
    <property type="entry name" value="Multidrug resistance efflux transporter EmrE"/>
    <property type="match status" value="2"/>
</dbReference>
<dbReference type="PROSITE" id="PS51257">
    <property type="entry name" value="PROKAR_LIPOPROTEIN"/>
    <property type="match status" value="1"/>
</dbReference>
<feature type="transmembrane region" description="Helical" evidence="6">
    <location>
        <begin position="252"/>
        <end position="272"/>
    </location>
</feature>
<proteinExistence type="inferred from homology"/>
<reference evidence="8" key="1">
    <citation type="journal article" date="2023" name="bioRxiv">
        <title>Improved chromosome-level genome assembly for marigold (Tagetes erecta).</title>
        <authorList>
            <person name="Jiang F."/>
            <person name="Yuan L."/>
            <person name="Wang S."/>
            <person name="Wang H."/>
            <person name="Xu D."/>
            <person name="Wang A."/>
            <person name="Fan W."/>
        </authorList>
    </citation>
    <scope>NUCLEOTIDE SEQUENCE</scope>
    <source>
        <strain evidence="8">WSJ</strain>
        <tissue evidence="8">Leaf</tissue>
    </source>
</reference>
<accession>A0AAD8LAJ6</accession>
<gene>
    <name evidence="8" type="ORF">QVD17_04657</name>
</gene>
<keyword evidence="9" id="KW-1185">Reference proteome</keyword>